<dbReference type="GO" id="GO:0003993">
    <property type="term" value="F:acid phosphatase activity"/>
    <property type="evidence" value="ECO:0007669"/>
    <property type="project" value="InterPro"/>
</dbReference>
<dbReference type="InterPro" id="IPR001322">
    <property type="entry name" value="Lamin_tail_dom"/>
</dbReference>
<feature type="coiled-coil region" evidence="1">
    <location>
        <begin position="88"/>
        <end position="115"/>
    </location>
</feature>
<feature type="region of interest" description="Disordered" evidence="2">
    <location>
        <begin position="837"/>
        <end position="873"/>
    </location>
</feature>
<dbReference type="SUPFAM" id="SSF74853">
    <property type="entry name" value="Lamin A/C globular tail domain"/>
    <property type="match status" value="2"/>
</dbReference>
<feature type="domain" description="LTD" evidence="5">
    <location>
        <begin position="706"/>
        <end position="850"/>
    </location>
</feature>
<name>A0A1G2ICU0_9BACT</name>
<protein>
    <recommendedName>
        <fullName evidence="8">LTD domain-containing protein</fullName>
    </recommendedName>
</protein>
<dbReference type="Gene3D" id="2.60.40.380">
    <property type="entry name" value="Purple acid phosphatase-like, N-terminal"/>
    <property type="match status" value="1"/>
</dbReference>
<dbReference type="PANTHER" id="PTHR37397">
    <property type="entry name" value="SI:CH211-183D21.1"/>
    <property type="match status" value="1"/>
</dbReference>
<dbReference type="SUPFAM" id="SSF49363">
    <property type="entry name" value="Purple acid phosphatase, N-terminal domain"/>
    <property type="match status" value="1"/>
</dbReference>
<proteinExistence type="predicted"/>
<dbReference type="PROSITE" id="PS50853">
    <property type="entry name" value="FN3"/>
    <property type="match status" value="1"/>
</dbReference>
<feature type="domain" description="LTD" evidence="5">
    <location>
        <begin position="150"/>
        <end position="280"/>
    </location>
</feature>
<reference evidence="6 7" key="1">
    <citation type="journal article" date="2016" name="Nat. Commun.">
        <title>Thousands of microbial genomes shed light on interconnected biogeochemical processes in an aquifer system.</title>
        <authorList>
            <person name="Anantharaman K."/>
            <person name="Brown C.T."/>
            <person name="Hug L.A."/>
            <person name="Sharon I."/>
            <person name="Castelle C.J."/>
            <person name="Probst A.J."/>
            <person name="Thomas B.C."/>
            <person name="Singh A."/>
            <person name="Wilkins M.J."/>
            <person name="Karaoz U."/>
            <person name="Brodie E.L."/>
            <person name="Williams K.H."/>
            <person name="Hubbard S.S."/>
            <person name="Banfield J.F."/>
        </authorList>
    </citation>
    <scope>NUCLEOTIDE SEQUENCE [LARGE SCALE GENOMIC DNA]</scope>
</reference>
<feature type="transmembrane region" description="Helical" evidence="3">
    <location>
        <begin position="5"/>
        <end position="25"/>
    </location>
</feature>
<dbReference type="CDD" id="cd00063">
    <property type="entry name" value="FN3"/>
    <property type="match status" value="1"/>
</dbReference>
<evidence type="ECO:0000259" key="4">
    <source>
        <dbReference type="PROSITE" id="PS50853"/>
    </source>
</evidence>
<evidence type="ECO:0000256" key="3">
    <source>
        <dbReference type="SAM" id="Phobius"/>
    </source>
</evidence>
<evidence type="ECO:0000313" key="6">
    <source>
        <dbReference type="EMBL" id="OGZ72544.1"/>
    </source>
</evidence>
<evidence type="ECO:0008006" key="8">
    <source>
        <dbReference type="Google" id="ProtNLM"/>
    </source>
</evidence>
<keyword evidence="3" id="KW-1133">Transmembrane helix</keyword>
<dbReference type="GO" id="GO:0046872">
    <property type="term" value="F:metal ion binding"/>
    <property type="evidence" value="ECO:0007669"/>
    <property type="project" value="InterPro"/>
</dbReference>
<dbReference type="InterPro" id="IPR003961">
    <property type="entry name" value="FN3_dom"/>
</dbReference>
<dbReference type="EMBL" id="MHPA01000025">
    <property type="protein sequence ID" value="OGZ72544.1"/>
    <property type="molecule type" value="Genomic_DNA"/>
</dbReference>
<keyword evidence="1" id="KW-0175">Coiled coil</keyword>
<comment type="caution">
    <text evidence="6">The sequence shown here is derived from an EMBL/GenBank/DDBJ whole genome shotgun (WGS) entry which is preliminary data.</text>
</comment>
<dbReference type="Pfam" id="PF00932">
    <property type="entry name" value="LTD"/>
    <property type="match status" value="3"/>
</dbReference>
<sequence length="873" mass="94511">MRKIILVSVVGIFTVAFSFFVYVFFNQLPVKSFFGASLVSSQMQNTPPNESPGPDIVPLQNLQDQLVPAPPRDDTVIIDNQILPSGAINDKQDQIDDILEKIDILKRRITDLQALEQPKVQTTDVVMVLVDKNVPADQQNQLVYDTPKISGGRGGSSSTFYPKLLISEVQIGGSAGEKEEFIELYNPNNQDIDLTGWYIHKNTKKDAIDYQTFVSKTLFLGKKINANGYFLIVRQGSGFLGDIVVDSPLTQDNSLILKNPNGDISDKVGWGLAQDYELSPAQNPFDGQSIGRKPDQKDSENNATDFETDTPTPKSPNILYIAPIPAIIAGATEQVVLKNMLISQIQTAGATAKDEFVELYNPNDVGVDLTGFSLKKKTFSDDNPEGTESNVISSGSFLGSIAARGYFLAAPKQNDDGTENYTGIMAPDIRYSGETFSIANNNTLLLYNAEGVLLDVVGFGDAGDFETTSAPNPPIDKSIGRIKDANGNVQDTDNNSADFQIQEAAPHNADIIAPEIFDIQALNISQDGATIAWQTNEISSSFVEYGQDALYGFSTSLDGPLVTSHAVALSGLLPNTEYHYRVKNQDAMGNEAISLDKIFTTLVFIDSAPPVITSGLPSGQLPSGTGQVEASVTTDEPATCKYTTIPGQPYDEIADVFLVTGGIVHTTILGDLVDGSDYTYYVACTDVLENKNTDDFIIAFNVALPEPPLEPPPASPPQTNVVINEIAWMGGVDSSGKSLPNDEWIELFNPGDQVVDLSGWRIAWNENTSIELSGFIDPQGFYLLERTDDNSVPDVAADQIYKGALVNPENGGGEHLYLYDVSGNTMDEINCSDGWFAGNNDTKQTMQRKDPLSSGNDAQNWQTSDAPGGTPKS</sequence>
<dbReference type="InterPro" id="IPR008963">
    <property type="entry name" value="Purple_acid_Pase-like_N"/>
</dbReference>
<evidence type="ECO:0000259" key="5">
    <source>
        <dbReference type="PROSITE" id="PS51841"/>
    </source>
</evidence>
<dbReference type="STRING" id="1802214.A2908_01580"/>
<feature type="compositionally biased region" description="Polar residues" evidence="2">
    <location>
        <begin position="853"/>
        <end position="865"/>
    </location>
</feature>
<dbReference type="AlphaFoldDB" id="A0A1G2ICU0"/>
<accession>A0A1G2ICU0</accession>
<organism evidence="6 7">
    <name type="scientific">Candidatus Staskawiczbacteria bacterium RIFCSPLOWO2_01_FULL_38_12b</name>
    <dbReference type="NCBI Taxonomy" id="1802214"/>
    <lineage>
        <taxon>Bacteria</taxon>
        <taxon>Candidatus Staskawicziibacteriota</taxon>
    </lineage>
</organism>
<gene>
    <name evidence="6" type="ORF">A2908_01580</name>
</gene>
<feature type="compositionally biased region" description="Polar residues" evidence="2">
    <location>
        <begin position="301"/>
        <end position="312"/>
    </location>
</feature>
<dbReference type="InterPro" id="IPR036415">
    <property type="entry name" value="Lamin_tail_dom_sf"/>
</dbReference>
<dbReference type="Proteomes" id="UP000176774">
    <property type="component" value="Unassembled WGS sequence"/>
</dbReference>
<evidence type="ECO:0000256" key="1">
    <source>
        <dbReference type="SAM" id="Coils"/>
    </source>
</evidence>
<feature type="region of interest" description="Disordered" evidence="2">
    <location>
        <begin position="282"/>
        <end position="314"/>
    </location>
</feature>
<evidence type="ECO:0000313" key="7">
    <source>
        <dbReference type="Proteomes" id="UP000176774"/>
    </source>
</evidence>
<feature type="domain" description="Fibronectin type-III" evidence="4">
    <location>
        <begin position="515"/>
        <end position="604"/>
    </location>
</feature>
<dbReference type="PROSITE" id="PS51841">
    <property type="entry name" value="LTD"/>
    <property type="match status" value="3"/>
</dbReference>
<evidence type="ECO:0000256" key="2">
    <source>
        <dbReference type="SAM" id="MobiDB-lite"/>
    </source>
</evidence>
<dbReference type="Gene3D" id="2.60.40.1260">
    <property type="entry name" value="Lamin Tail domain"/>
    <property type="match status" value="2"/>
</dbReference>
<dbReference type="PANTHER" id="PTHR37397:SF1">
    <property type="entry name" value="LTD DOMAIN-CONTAINING PROTEIN"/>
    <property type="match status" value="1"/>
</dbReference>
<keyword evidence="3" id="KW-0812">Transmembrane</keyword>
<feature type="domain" description="LTD" evidence="5">
    <location>
        <begin position="329"/>
        <end position="461"/>
    </location>
</feature>
<keyword evidence="3" id="KW-0472">Membrane</keyword>